<feature type="transmembrane region" description="Helical" evidence="1">
    <location>
        <begin position="152"/>
        <end position="170"/>
    </location>
</feature>
<feature type="transmembrane region" description="Helical" evidence="1">
    <location>
        <begin position="241"/>
        <end position="261"/>
    </location>
</feature>
<proteinExistence type="predicted"/>
<accession>K2MR97</accession>
<name>K2MR97_TRYCR</name>
<evidence type="ECO:0000313" key="3">
    <source>
        <dbReference type="Proteomes" id="UP000007350"/>
    </source>
</evidence>
<dbReference type="Proteomes" id="UP000007350">
    <property type="component" value="Unassembled WGS sequence"/>
</dbReference>
<feature type="transmembrane region" description="Helical" evidence="1">
    <location>
        <begin position="6"/>
        <end position="26"/>
    </location>
</feature>
<sequence>MKNIIRAAVSFFLLLFFCFCFVLPVFHLKFLLGFHSMSLLIVLIALIFLLAAIFIEMLLRFPLDFLNSSMCSVFPFPFFFFFFFFFRSDCVCFWYYDNTILVVDAIFLFMHPTPPQRLCAVFSTFFPDHNPHYMLFRVVKIPATGSKLVETFIFFCCLFCFFCFHFGTFIDIGQHHAEETCSPSSSSLLFKERPHTRTTATMSCRLFSPTSSAQRPTCTYTRASMRRNHPRIRFSRHARHLLFFFFSSFLLSACDGVAAVVRVSV</sequence>
<reference evidence="2 3" key="1">
    <citation type="journal article" date="2012" name="BMC Genomics">
        <title>Comparative genomic analysis of human infective Trypanosoma cruzi lineages with the bat-restricted subspecies T. cruzi marinkellei.</title>
        <authorList>
            <person name="Franzen O."/>
            <person name="Talavera-Lopez C."/>
            <person name="Ochaya S."/>
            <person name="Butler C.E."/>
            <person name="Messenger L.A."/>
            <person name="Lewis M.D."/>
            <person name="Llewellyn M.S."/>
            <person name="Marinkelle C.J."/>
            <person name="Tyler K.M."/>
            <person name="Miles M.A."/>
            <person name="Andersson B."/>
        </authorList>
    </citation>
    <scope>NUCLEOTIDE SEQUENCE [LARGE SCALE GENOMIC DNA]</scope>
    <source>
        <strain evidence="2 3">B7</strain>
    </source>
</reference>
<feature type="transmembrane region" description="Helical" evidence="1">
    <location>
        <begin position="38"/>
        <end position="59"/>
    </location>
</feature>
<protein>
    <submittedName>
        <fullName evidence="2">Uncharacterized protein</fullName>
    </submittedName>
</protein>
<feature type="transmembrane region" description="Helical" evidence="1">
    <location>
        <begin position="65"/>
        <end position="86"/>
    </location>
</feature>
<keyword evidence="1" id="KW-0812">Transmembrane</keyword>
<dbReference type="AlphaFoldDB" id="K2MR97"/>
<evidence type="ECO:0000256" key="1">
    <source>
        <dbReference type="SAM" id="Phobius"/>
    </source>
</evidence>
<dbReference type="EMBL" id="AHKC01012934">
    <property type="protein sequence ID" value="EKF29575.1"/>
    <property type="molecule type" value="Genomic_DNA"/>
</dbReference>
<organism evidence="2 3">
    <name type="scientific">Trypanosoma cruzi marinkellei</name>
    <dbReference type="NCBI Taxonomy" id="85056"/>
    <lineage>
        <taxon>Eukaryota</taxon>
        <taxon>Discoba</taxon>
        <taxon>Euglenozoa</taxon>
        <taxon>Kinetoplastea</taxon>
        <taxon>Metakinetoplastina</taxon>
        <taxon>Trypanosomatida</taxon>
        <taxon>Trypanosomatidae</taxon>
        <taxon>Trypanosoma</taxon>
        <taxon>Schizotrypanum</taxon>
    </lineage>
</organism>
<gene>
    <name evidence="2" type="ORF">MOQ_006631</name>
</gene>
<evidence type="ECO:0000313" key="2">
    <source>
        <dbReference type="EMBL" id="EKF29575.1"/>
    </source>
</evidence>
<keyword evidence="1" id="KW-0472">Membrane</keyword>
<comment type="caution">
    <text evidence="2">The sequence shown here is derived from an EMBL/GenBank/DDBJ whole genome shotgun (WGS) entry which is preliminary data.</text>
</comment>
<keyword evidence="3" id="KW-1185">Reference proteome</keyword>
<keyword evidence="1" id="KW-1133">Transmembrane helix</keyword>